<dbReference type="InterPro" id="IPR002018">
    <property type="entry name" value="CarbesteraseB"/>
</dbReference>
<sequence>MYQLVLLILATYFISQVRGDTNSNPIISTPKGNIKGSRIKSLLGKDIFSFRGIRYAKAPVGELRFQPPVPVDNWSNVYDATEDGPVCPQPNHTPMSEDCLFLNVYTTKLPNKKHNPKRPVLVFIHAGGFYSVTGASNFIGPQYLLDRDVVFVSMNYRLASLGFISTGDKLAPGNNGLKDQVLALKWVQENILAFGGDPDLVTIFGYSAGGMSVTAHMLSPMSRGLFHRAVAMSDTMFAQWPIEKHQFYLAQKQARLVGCPDDTSENIINCLKEVPAEQLGKSLSGFREFGNNPVLVWMPVIELDYGQERFFTEHPITSALKGNFAKVPFMTGITTEEFSYFALRVLQNPDLLRELNDDFERIAPIAFIYERNTTKSKYVSEELKKQFLNNLPIESPKSVGLEHLYADSNVGFGVNRGVKLIAKQNTECTFYYKFTYQGRFSHVYVQNTTIPYGVVHHDDLIYIFYISEIFPKFNLTDPEYATVFKLTTILANFALTGKPIPKRSADLDNVDWIPYTKQNNNYMDIGKTLKMSENLYEDRYSVWDKLFPLSDYNN</sequence>
<evidence type="ECO:0000256" key="5">
    <source>
        <dbReference type="ARBA" id="ARBA00023180"/>
    </source>
</evidence>
<reference evidence="9" key="1">
    <citation type="submission" date="2023-01" db="EMBL/GenBank/DDBJ databases">
        <title>Key to firefly adult light organ development and bioluminescence: homeobox transcription factors regulate luciferase expression and transportation to peroxisome.</title>
        <authorList>
            <person name="Fu X."/>
        </authorList>
    </citation>
    <scope>NUCLEOTIDE SEQUENCE [LARGE SCALE GENOMIC DNA]</scope>
</reference>
<dbReference type="PANTHER" id="PTHR43142:SF1">
    <property type="entry name" value="CARBOXYLIC ESTER HYDROLASE"/>
    <property type="match status" value="1"/>
</dbReference>
<keyword evidence="9" id="KW-1185">Reference proteome</keyword>
<evidence type="ECO:0000256" key="6">
    <source>
        <dbReference type="RuleBase" id="RU361235"/>
    </source>
</evidence>
<dbReference type="EMBL" id="JARPUR010000006">
    <property type="protein sequence ID" value="KAK4874277.1"/>
    <property type="molecule type" value="Genomic_DNA"/>
</dbReference>
<protein>
    <recommendedName>
        <fullName evidence="6">Carboxylic ester hydrolase</fullName>
        <ecNumber evidence="6">3.1.1.-</ecNumber>
    </recommendedName>
</protein>
<evidence type="ECO:0000256" key="3">
    <source>
        <dbReference type="ARBA" id="ARBA00022801"/>
    </source>
</evidence>
<keyword evidence="2" id="KW-0719">Serine esterase</keyword>
<dbReference type="EC" id="3.1.1.-" evidence="6"/>
<evidence type="ECO:0000256" key="2">
    <source>
        <dbReference type="ARBA" id="ARBA00022487"/>
    </source>
</evidence>
<dbReference type="Pfam" id="PF00135">
    <property type="entry name" value="COesterase"/>
    <property type="match status" value="1"/>
</dbReference>
<keyword evidence="5" id="KW-0325">Glycoprotein</keyword>
<organism evidence="8 9">
    <name type="scientific">Aquatica leii</name>
    <dbReference type="NCBI Taxonomy" id="1421715"/>
    <lineage>
        <taxon>Eukaryota</taxon>
        <taxon>Metazoa</taxon>
        <taxon>Ecdysozoa</taxon>
        <taxon>Arthropoda</taxon>
        <taxon>Hexapoda</taxon>
        <taxon>Insecta</taxon>
        <taxon>Pterygota</taxon>
        <taxon>Neoptera</taxon>
        <taxon>Endopterygota</taxon>
        <taxon>Coleoptera</taxon>
        <taxon>Polyphaga</taxon>
        <taxon>Elateriformia</taxon>
        <taxon>Elateroidea</taxon>
        <taxon>Lampyridae</taxon>
        <taxon>Luciolinae</taxon>
        <taxon>Aquatica</taxon>
    </lineage>
</organism>
<keyword evidence="6" id="KW-0732">Signal</keyword>
<proteinExistence type="inferred from homology"/>
<accession>A0AAN7SCH3</accession>
<dbReference type="InterPro" id="IPR029058">
    <property type="entry name" value="AB_hydrolase_fold"/>
</dbReference>
<evidence type="ECO:0000259" key="7">
    <source>
        <dbReference type="Pfam" id="PF00135"/>
    </source>
</evidence>
<keyword evidence="3 6" id="KW-0378">Hydrolase</keyword>
<dbReference type="SUPFAM" id="SSF53474">
    <property type="entry name" value="alpha/beta-Hydrolases"/>
    <property type="match status" value="1"/>
</dbReference>
<dbReference type="PANTHER" id="PTHR43142">
    <property type="entry name" value="CARBOXYLIC ESTER HYDROLASE"/>
    <property type="match status" value="1"/>
</dbReference>
<name>A0AAN7SCH3_9COLE</name>
<dbReference type="InterPro" id="IPR019826">
    <property type="entry name" value="Carboxylesterase_B_AS"/>
</dbReference>
<evidence type="ECO:0000256" key="4">
    <source>
        <dbReference type="ARBA" id="ARBA00023157"/>
    </source>
</evidence>
<dbReference type="PROSITE" id="PS00122">
    <property type="entry name" value="CARBOXYLESTERASE_B_1"/>
    <property type="match status" value="1"/>
</dbReference>
<dbReference type="FunFam" id="3.40.50.1820:FF:000155">
    <property type="entry name" value="Carboxylic ester hydrolase"/>
    <property type="match status" value="1"/>
</dbReference>
<gene>
    <name evidence="8" type="ORF">RN001_013637</name>
</gene>
<evidence type="ECO:0000256" key="1">
    <source>
        <dbReference type="ARBA" id="ARBA00005964"/>
    </source>
</evidence>
<dbReference type="Proteomes" id="UP001353858">
    <property type="component" value="Unassembled WGS sequence"/>
</dbReference>
<evidence type="ECO:0000313" key="8">
    <source>
        <dbReference type="EMBL" id="KAK4874277.1"/>
    </source>
</evidence>
<feature type="signal peptide" evidence="6">
    <location>
        <begin position="1"/>
        <end position="19"/>
    </location>
</feature>
<feature type="chain" id="PRO_5042661543" description="Carboxylic ester hydrolase" evidence="6">
    <location>
        <begin position="20"/>
        <end position="554"/>
    </location>
</feature>
<dbReference type="AlphaFoldDB" id="A0AAN7SCH3"/>
<comment type="similarity">
    <text evidence="1 6">Belongs to the type-B carboxylesterase/lipase family.</text>
</comment>
<keyword evidence="4" id="KW-1015">Disulfide bond</keyword>
<comment type="caution">
    <text evidence="8">The sequence shown here is derived from an EMBL/GenBank/DDBJ whole genome shotgun (WGS) entry which is preliminary data.</text>
</comment>
<dbReference type="Gene3D" id="3.40.50.1820">
    <property type="entry name" value="alpha/beta hydrolase"/>
    <property type="match status" value="1"/>
</dbReference>
<evidence type="ECO:0000313" key="9">
    <source>
        <dbReference type="Proteomes" id="UP001353858"/>
    </source>
</evidence>
<feature type="domain" description="Carboxylesterase type B" evidence="7">
    <location>
        <begin position="24"/>
        <end position="543"/>
    </location>
</feature>
<dbReference type="GO" id="GO:0052689">
    <property type="term" value="F:carboxylic ester hydrolase activity"/>
    <property type="evidence" value="ECO:0007669"/>
    <property type="project" value="UniProtKB-KW"/>
</dbReference>